<name>A0A2P6AQN7_9GAMM</name>
<gene>
    <name evidence="7 9" type="primary">rnpA</name>
    <name evidence="9" type="ORF">C5O18_09180</name>
</gene>
<keyword evidence="6 7" id="KW-0694">RNA-binding</keyword>
<dbReference type="GO" id="GO:0030677">
    <property type="term" value="C:ribonuclease P complex"/>
    <property type="evidence" value="ECO:0007669"/>
    <property type="project" value="TreeGrafter"/>
</dbReference>
<dbReference type="InterPro" id="IPR000100">
    <property type="entry name" value="RNase_P"/>
</dbReference>
<evidence type="ECO:0000256" key="1">
    <source>
        <dbReference type="ARBA" id="ARBA00002663"/>
    </source>
</evidence>
<dbReference type="InterPro" id="IPR014721">
    <property type="entry name" value="Ribsml_uS5_D2-typ_fold_subgr"/>
</dbReference>
<evidence type="ECO:0000256" key="8">
    <source>
        <dbReference type="NCBIfam" id="TIGR00188"/>
    </source>
</evidence>
<dbReference type="PROSITE" id="PS00648">
    <property type="entry name" value="RIBONUCLEASE_P"/>
    <property type="match status" value="1"/>
</dbReference>
<sequence length="130" mass="14812">MTGKRYPRSLRLLTPADFKRVMDGAVFKASQGSFLLLARPSESGNSRIGFIIAKKKVRLAVDRNRIKRCVRDDFRLMNSELPAMDIVFLARQDLSVIDNMTLHDNCRDALRKLARKARQQPSQESPPQPS</sequence>
<dbReference type="Proteomes" id="UP000243900">
    <property type="component" value="Unassembled WGS sequence"/>
</dbReference>
<dbReference type="EC" id="3.1.26.5" evidence="7 8"/>
<dbReference type="AlphaFoldDB" id="A0A2P6AQN7"/>
<dbReference type="SUPFAM" id="SSF54211">
    <property type="entry name" value="Ribosomal protein S5 domain 2-like"/>
    <property type="match status" value="1"/>
</dbReference>
<evidence type="ECO:0000256" key="5">
    <source>
        <dbReference type="ARBA" id="ARBA00022801"/>
    </source>
</evidence>
<comment type="subunit">
    <text evidence="7">Consists of a catalytic RNA component (M1 or rnpB) and a protein subunit.</text>
</comment>
<keyword evidence="2 7" id="KW-0819">tRNA processing</keyword>
<keyword evidence="10" id="KW-1185">Reference proteome</keyword>
<evidence type="ECO:0000256" key="6">
    <source>
        <dbReference type="ARBA" id="ARBA00022884"/>
    </source>
</evidence>
<evidence type="ECO:0000256" key="7">
    <source>
        <dbReference type="HAMAP-Rule" id="MF_00227"/>
    </source>
</evidence>
<dbReference type="GO" id="GO:0001682">
    <property type="term" value="P:tRNA 5'-leader removal"/>
    <property type="evidence" value="ECO:0007669"/>
    <property type="project" value="UniProtKB-UniRule"/>
</dbReference>
<organism evidence="9 10">
    <name type="scientific">Amnimonas aquatica</name>
    <dbReference type="NCBI Taxonomy" id="2094561"/>
    <lineage>
        <taxon>Bacteria</taxon>
        <taxon>Pseudomonadati</taxon>
        <taxon>Pseudomonadota</taxon>
        <taxon>Gammaproteobacteria</taxon>
        <taxon>Moraxellales</taxon>
        <taxon>Moraxellaceae</taxon>
        <taxon>Amnimonas</taxon>
    </lineage>
</organism>
<dbReference type="RefSeq" id="WP_105193310.1">
    <property type="nucleotide sequence ID" value="NZ_PTQZ01000289.1"/>
</dbReference>
<comment type="similarity">
    <text evidence="7">Belongs to the RnpA family.</text>
</comment>
<dbReference type="Pfam" id="PF00825">
    <property type="entry name" value="Ribonuclease_P"/>
    <property type="match status" value="1"/>
</dbReference>
<evidence type="ECO:0000256" key="3">
    <source>
        <dbReference type="ARBA" id="ARBA00022722"/>
    </source>
</evidence>
<dbReference type="PANTHER" id="PTHR33992:SF1">
    <property type="entry name" value="RIBONUCLEASE P PROTEIN COMPONENT"/>
    <property type="match status" value="1"/>
</dbReference>
<comment type="caution">
    <text evidence="9">The sequence shown here is derived from an EMBL/GenBank/DDBJ whole genome shotgun (WGS) entry which is preliminary data.</text>
</comment>
<proteinExistence type="inferred from homology"/>
<dbReference type="Gene3D" id="3.30.230.10">
    <property type="match status" value="1"/>
</dbReference>
<dbReference type="PANTHER" id="PTHR33992">
    <property type="entry name" value="RIBONUCLEASE P PROTEIN COMPONENT"/>
    <property type="match status" value="1"/>
</dbReference>
<evidence type="ECO:0000256" key="4">
    <source>
        <dbReference type="ARBA" id="ARBA00022759"/>
    </source>
</evidence>
<keyword evidence="5 7" id="KW-0378">Hydrolase</keyword>
<protein>
    <recommendedName>
        <fullName evidence="7 8">Ribonuclease P protein component</fullName>
        <shortName evidence="7">RNase P protein</shortName>
        <shortName evidence="7">RNaseP protein</shortName>
        <ecNumber evidence="7 8">3.1.26.5</ecNumber>
    </recommendedName>
    <alternativeName>
        <fullName evidence="7">Protein C5</fullName>
    </alternativeName>
</protein>
<reference evidence="10" key="1">
    <citation type="submission" date="2018-02" db="EMBL/GenBank/DDBJ databases">
        <title>Genome sequencing of Solimonas sp. HR-BB.</title>
        <authorList>
            <person name="Lee Y."/>
            <person name="Jeon C.O."/>
        </authorList>
    </citation>
    <scope>NUCLEOTIDE SEQUENCE [LARGE SCALE GENOMIC DNA]</scope>
    <source>
        <strain evidence="10">HR-E</strain>
    </source>
</reference>
<keyword evidence="4 7" id="KW-0255">Endonuclease</keyword>
<accession>A0A2P6AQN7</accession>
<evidence type="ECO:0000313" key="10">
    <source>
        <dbReference type="Proteomes" id="UP000243900"/>
    </source>
</evidence>
<dbReference type="GO" id="GO:0042781">
    <property type="term" value="F:3'-tRNA processing endoribonuclease activity"/>
    <property type="evidence" value="ECO:0007669"/>
    <property type="project" value="TreeGrafter"/>
</dbReference>
<dbReference type="InterPro" id="IPR020539">
    <property type="entry name" value="RNase_P_CS"/>
</dbReference>
<evidence type="ECO:0000313" key="9">
    <source>
        <dbReference type="EMBL" id="PQA31653.1"/>
    </source>
</evidence>
<dbReference type="GO" id="GO:0000049">
    <property type="term" value="F:tRNA binding"/>
    <property type="evidence" value="ECO:0007669"/>
    <property type="project" value="UniProtKB-UniRule"/>
</dbReference>
<dbReference type="GO" id="GO:0004526">
    <property type="term" value="F:ribonuclease P activity"/>
    <property type="evidence" value="ECO:0007669"/>
    <property type="project" value="UniProtKB-UniRule"/>
</dbReference>
<dbReference type="OrthoDB" id="9796422at2"/>
<keyword evidence="3 7" id="KW-0540">Nuclease</keyword>
<dbReference type="HAMAP" id="MF_00227">
    <property type="entry name" value="RNase_P"/>
    <property type="match status" value="1"/>
</dbReference>
<dbReference type="EMBL" id="PTQZ01000289">
    <property type="protein sequence ID" value="PQA31653.1"/>
    <property type="molecule type" value="Genomic_DNA"/>
</dbReference>
<dbReference type="NCBIfam" id="TIGR00188">
    <property type="entry name" value="rnpA"/>
    <property type="match status" value="1"/>
</dbReference>
<comment type="function">
    <text evidence="1 7">RNaseP catalyzes the removal of the 5'-leader sequence from pre-tRNA to produce the mature 5'-terminus. It can also cleave other RNA substrates such as 4.5S RNA. The protein component plays an auxiliary but essential role in vivo by binding to the 5'-leader sequence and broadening the substrate specificity of the ribozyme.</text>
</comment>
<evidence type="ECO:0000256" key="2">
    <source>
        <dbReference type="ARBA" id="ARBA00022694"/>
    </source>
</evidence>
<comment type="catalytic activity">
    <reaction evidence="7">
        <text>Endonucleolytic cleavage of RNA, removing 5'-extranucleotides from tRNA precursor.</text>
        <dbReference type="EC" id="3.1.26.5"/>
    </reaction>
</comment>
<dbReference type="InterPro" id="IPR020568">
    <property type="entry name" value="Ribosomal_Su5_D2-typ_SF"/>
</dbReference>